<dbReference type="AlphaFoldDB" id="A0A261S2H0"/>
<dbReference type="CDD" id="cd07012">
    <property type="entry name" value="PBP2_Bug_TTT"/>
    <property type="match status" value="1"/>
</dbReference>
<dbReference type="EMBL" id="NEVM01000005">
    <property type="protein sequence ID" value="OZI31554.1"/>
    <property type="molecule type" value="Genomic_DNA"/>
</dbReference>
<comment type="similarity">
    <text evidence="1">Belongs to the UPF0065 (bug) family.</text>
</comment>
<dbReference type="OrthoDB" id="8678477at2"/>
<dbReference type="Proteomes" id="UP000216020">
    <property type="component" value="Unassembled WGS sequence"/>
</dbReference>
<evidence type="ECO:0000313" key="4">
    <source>
        <dbReference type="Proteomes" id="UP000216020"/>
    </source>
</evidence>
<dbReference type="SUPFAM" id="SSF53850">
    <property type="entry name" value="Periplasmic binding protein-like II"/>
    <property type="match status" value="1"/>
</dbReference>
<evidence type="ECO:0000313" key="3">
    <source>
        <dbReference type="EMBL" id="OZI31554.1"/>
    </source>
</evidence>
<feature type="chain" id="PRO_5012469889" evidence="2">
    <location>
        <begin position="24"/>
        <end position="317"/>
    </location>
</feature>
<sequence length="317" mass="33797">MKLGSILPLVGLMAGILPAVASAQADYPSKPITIIVPYAPGGTTDVMARALATSLSRQLKQSVIVENKPGVAGAMGVVEMKSAKPDGYMLTMTPVGIFRQPYVQPVPYDPIRDVTYIAAFLTYDFAVTVKADSPFKTVKELVDYAKKHPNEVDYSTPGRYTGNQVVLAMLAKNQGVDFNHIPYKGDSDATNALLGGHVKAAVVTNSILPHFKSGSVRLLALAGEARNPDFPGVPTLKELGYDVVVPSPLGIAGPAKLPAPIVEKLDLAVKAALEDPDVKNAAKNFGVRTYYLNHDDYAAFAKKDFASEKDLISNLGL</sequence>
<name>A0A261S2H0_9BORD</name>
<gene>
    <name evidence="3" type="ORF">CAL29_27065</name>
</gene>
<dbReference type="Gene3D" id="3.40.190.10">
    <property type="entry name" value="Periplasmic binding protein-like II"/>
    <property type="match status" value="1"/>
</dbReference>
<feature type="signal peptide" evidence="2">
    <location>
        <begin position="1"/>
        <end position="23"/>
    </location>
</feature>
<protein>
    <submittedName>
        <fullName evidence="3">ABC transporter substrate-binding protein</fullName>
    </submittedName>
</protein>
<dbReference type="PANTHER" id="PTHR42928">
    <property type="entry name" value="TRICARBOXYLATE-BINDING PROTEIN"/>
    <property type="match status" value="1"/>
</dbReference>
<proteinExistence type="inferred from homology"/>
<dbReference type="Gene3D" id="3.40.190.150">
    <property type="entry name" value="Bordetella uptake gene, domain 1"/>
    <property type="match status" value="1"/>
</dbReference>
<dbReference type="PANTHER" id="PTHR42928:SF5">
    <property type="entry name" value="BLR1237 PROTEIN"/>
    <property type="match status" value="1"/>
</dbReference>
<accession>A0A261S2H0</accession>
<comment type="caution">
    <text evidence="3">The sequence shown here is derived from an EMBL/GenBank/DDBJ whole genome shotgun (WGS) entry which is preliminary data.</text>
</comment>
<dbReference type="PIRSF" id="PIRSF017082">
    <property type="entry name" value="YflP"/>
    <property type="match status" value="1"/>
</dbReference>
<evidence type="ECO:0000256" key="1">
    <source>
        <dbReference type="ARBA" id="ARBA00006987"/>
    </source>
</evidence>
<dbReference type="InterPro" id="IPR042100">
    <property type="entry name" value="Bug_dom1"/>
</dbReference>
<dbReference type="InterPro" id="IPR005064">
    <property type="entry name" value="BUG"/>
</dbReference>
<keyword evidence="4" id="KW-1185">Reference proteome</keyword>
<dbReference type="RefSeq" id="WP_094855962.1">
    <property type="nucleotide sequence ID" value="NZ_NEVM01000005.1"/>
</dbReference>
<evidence type="ECO:0000256" key="2">
    <source>
        <dbReference type="SAM" id="SignalP"/>
    </source>
</evidence>
<organism evidence="3 4">
    <name type="scientific">Bordetella genomosp. 10</name>
    <dbReference type="NCBI Taxonomy" id="1416804"/>
    <lineage>
        <taxon>Bacteria</taxon>
        <taxon>Pseudomonadati</taxon>
        <taxon>Pseudomonadota</taxon>
        <taxon>Betaproteobacteria</taxon>
        <taxon>Burkholderiales</taxon>
        <taxon>Alcaligenaceae</taxon>
        <taxon>Bordetella</taxon>
    </lineage>
</organism>
<dbReference type="Pfam" id="PF03401">
    <property type="entry name" value="TctC"/>
    <property type="match status" value="1"/>
</dbReference>
<reference evidence="4" key="1">
    <citation type="submission" date="2017-05" db="EMBL/GenBank/DDBJ databases">
        <title>Complete and WGS of Bordetella genogroups.</title>
        <authorList>
            <person name="Spilker T."/>
            <person name="Lipuma J."/>
        </authorList>
    </citation>
    <scope>NUCLEOTIDE SEQUENCE [LARGE SCALE GENOMIC DNA]</scope>
    <source>
        <strain evidence="4">AU16122</strain>
    </source>
</reference>
<keyword evidence="2" id="KW-0732">Signal</keyword>